<dbReference type="Gene3D" id="2.10.109.10">
    <property type="entry name" value="Umud Fragment, subunit A"/>
    <property type="match status" value="1"/>
</dbReference>
<feature type="active site" evidence="6">
    <location>
        <position position="51"/>
    </location>
</feature>
<dbReference type="EMBL" id="CP008743">
    <property type="protein sequence ID" value="ARN84547.1"/>
    <property type="molecule type" value="Genomic_DNA"/>
</dbReference>
<feature type="transmembrane region" description="Helical" evidence="7">
    <location>
        <begin position="23"/>
        <end position="42"/>
    </location>
</feature>
<keyword evidence="7" id="KW-0645">Protease</keyword>
<keyword evidence="5 7" id="KW-0378">Hydrolase</keyword>
<dbReference type="InterPro" id="IPR019533">
    <property type="entry name" value="Peptidase_S26"/>
</dbReference>
<dbReference type="GO" id="GO:0006465">
    <property type="term" value="P:signal peptide processing"/>
    <property type="evidence" value="ECO:0007669"/>
    <property type="project" value="InterPro"/>
</dbReference>
<dbReference type="GO" id="GO:0016020">
    <property type="term" value="C:membrane"/>
    <property type="evidence" value="ECO:0007669"/>
    <property type="project" value="UniProtKB-SubCell"/>
</dbReference>
<dbReference type="PANTHER" id="PTHR43390">
    <property type="entry name" value="SIGNAL PEPTIDASE I"/>
    <property type="match status" value="1"/>
</dbReference>
<dbReference type="Proteomes" id="UP000237351">
    <property type="component" value="Chromosome"/>
</dbReference>
<evidence type="ECO:0000256" key="5">
    <source>
        <dbReference type="ARBA" id="ARBA00022801"/>
    </source>
</evidence>
<keyword evidence="7" id="KW-0812">Transmembrane</keyword>
<evidence type="ECO:0000313" key="10">
    <source>
        <dbReference type="Proteomes" id="UP000237351"/>
    </source>
</evidence>
<reference evidence="9 10" key="1">
    <citation type="submission" date="2014-06" db="EMBL/GenBank/DDBJ databases">
        <title>The genome of the endonuclear symbiont Nucleicultrix amoebiphila.</title>
        <authorList>
            <person name="Schulz F."/>
            <person name="Horn M."/>
        </authorList>
    </citation>
    <scope>NUCLEOTIDE SEQUENCE [LARGE SCALE GENOMIC DNA]</scope>
    <source>
        <strain evidence="9 10">FS5</strain>
    </source>
</reference>
<dbReference type="InterPro" id="IPR000223">
    <property type="entry name" value="Pept_S26A_signal_pept_1"/>
</dbReference>
<dbReference type="PROSITE" id="PS00760">
    <property type="entry name" value="SPASE_I_2"/>
    <property type="match status" value="1"/>
</dbReference>
<dbReference type="PROSITE" id="PS00761">
    <property type="entry name" value="SPASE_I_3"/>
    <property type="match status" value="1"/>
</dbReference>
<dbReference type="Pfam" id="PF10502">
    <property type="entry name" value="Peptidase_S26"/>
    <property type="match status" value="1"/>
</dbReference>
<dbReference type="EC" id="3.4.21.89" evidence="3 7"/>
<evidence type="ECO:0000313" key="9">
    <source>
        <dbReference type="EMBL" id="ARN84547.1"/>
    </source>
</evidence>
<gene>
    <name evidence="9" type="ORF">GQ61_03550</name>
</gene>
<dbReference type="InterPro" id="IPR036286">
    <property type="entry name" value="LexA/Signal_pep-like_sf"/>
</dbReference>
<protein>
    <recommendedName>
        <fullName evidence="4 7">Signal peptidase I</fullName>
        <ecNumber evidence="3 7">3.4.21.89</ecNumber>
    </recommendedName>
</protein>
<keyword evidence="7" id="KW-0472">Membrane</keyword>
<dbReference type="PRINTS" id="PR00727">
    <property type="entry name" value="LEADERPTASE"/>
</dbReference>
<dbReference type="STRING" id="1414854.GQ61_03550"/>
<dbReference type="RefSeq" id="WP_085783975.1">
    <property type="nucleotide sequence ID" value="NZ_CP008743.1"/>
</dbReference>
<dbReference type="CDD" id="cd06530">
    <property type="entry name" value="S26_SPase_I"/>
    <property type="match status" value="1"/>
</dbReference>
<feature type="active site" evidence="6">
    <location>
        <position position="113"/>
    </location>
</feature>
<organism evidence="9 10">
    <name type="scientific">Candidatus Nucleicultrix amoebiphila FS5</name>
    <dbReference type="NCBI Taxonomy" id="1414854"/>
    <lineage>
        <taxon>Bacteria</taxon>
        <taxon>Pseudomonadati</taxon>
        <taxon>Pseudomonadota</taxon>
        <taxon>Alphaproteobacteria</taxon>
        <taxon>Holosporales</taxon>
        <taxon>Candidatus Nucleicultricaceae</taxon>
        <taxon>Candidatus Nucleicultrix</taxon>
    </lineage>
</organism>
<accession>A0A1W6N3T1</accession>
<comment type="similarity">
    <text evidence="2 7">Belongs to the peptidase S26 family.</text>
</comment>
<comment type="subcellular location">
    <subcellularLocation>
        <location evidence="7">Membrane</location>
        <topology evidence="7">Single-pass type II membrane protein</topology>
    </subcellularLocation>
</comment>
<evidence type="ECO:0000256" key="1">
    <source>
        <dbReference type="ARBA" id="ARBA00000677"/>
    </source>
</evidence>
<comment type="catalytic activity">
    <reaction evidence="1 7">
        <text>Cleavage of hydrophobic, N-terminal signal or leader sequences from secreted and periplasmic proteins.</text>
        <dbReference type="EC" id="3.4.21.89"/>
    </reaction>
</comment>
<dbReference type="AlphaFoldDB" id="A0A1W6N3T1"/>
<feature type="domain" description="Peptidase S26" evidence="8">
    <location>
        <begin position="21"/>
        <end position="232"/>
    </location>
</feature>
<keyword evidence="7" id="KW-1133">Transmembrane helix</keyword>
<dbReference type="OrthoDB" id="9815782at2"/>
<evidence type="ECO:0000256" key="6">
    <source>
        <dbReference type="PIRSR" id="PIRSR600223-1"/>
    </source>
</evidence>
<name>A0A1W6N3T1_9PROT</name>
<dbReference type="GO" id="GO:0009003">
    <property type="term" value="F:signal peptidase activity"/>
    <property type="evidence" value="ECO:0007669"/>
    <property type="project" value="UniProtKB-EC"/>
</dbReference>
<dbReference type="InterPro" id="IPR019757">
    <property type="entry name" value="Pept_S26A_signal_pept_1_Lys-AS"/>
</dbReference>
<dbReference type="KEGG" id="naf:GQ61_03550"/>
<keyword evidence="10" id="KW-1185">Reference proteome</keyword>
<dbReference type="SUPFAM" id="SSF51306">
    <property type="entry name" value="LexA/Signal peptidase"/>
    <property type="match status" value="1"/>
</dbReference>
<evidence type="ECO:0000256" key="4">
    <source>
        <dbReference type="ARBA" id="ARBA00019232"/>
    </source>
</evidence>
<dbReference type="NCBIfam" id="TIGR02227">
    <property type="entry name" value="sigpep_I_bact"/>
    <property type="match status" value="1"/>
</dbReference>
<dbReference type="InterPro" id="IPR019758">
    <property type="entry name" value="Pept_S26A_signal_pept_1_CS"/>
</dbReference>
<dbReference type="PANTHER" id="PTHR43390:SF1">
    <property type="entry name" value="CHLOROPLAST PROCESSING PEPTIDASE"/>
    <property type="match status" value="1"/>
</dbReference>
<evidence type="ECO:0000256" key="2">
    <source>
        <dbReference type="ARBA" id="ARBA00009370"/>
    </source>
</evidence>
<sequence>MAELEASSQASPKNEKPESFAELLKSLVFAVVLATLVHTVAYKPFHIPSGSMKPNLLIGDFLFVSKFTYGYSHFSLPFSPPLFSGRIFASNKPKIGEVFVFRGPHDPNTDYIKRVVGLPGDRVQMREGILYINDKPCTLEQIEDFEDIDEDSGLPVKVPQYIETLPNGVKHRIIKYERFGEGRLDNTQVYEVPQGHYFGMGDNRDRSGDSRILRGIGYIPEEYIIGRAEILFFSTSARWWEIWKWPTGARYTRFLNLIK</sequence>
<proteinExistence type="inferred from homology"/>
<evidence type="ECO:0000256" key="3">
    <source>
        <dbReference type="ARBA" id="ARBA00013208"/>
    </source>
</evidence>
<evidence type="ECO:0000259" key="8">
    <source>
        <dbReference type="Pfam" id="PF10502"/>
    </source>
</evidence>
<evidence type="ECO:0000256" key="7">
    <source>
        <dbReference type="RuleBase" id="RU362042"/>
    </source>
</evidence>
<dbReference type="GO" id="GO:0004252">
    <property type="term" value="F:serine-type endopeptidase activity"/>
    <property type="evidence" value="ECO:0007669"/>
    <property type="project" value="InterPro"/>
</dbReference>